<keyword evidence="2" id="KW-1185">Reference proteome</keyword>
<dbReference type="GeneTree" id="ENSGT00390000013928"/>
<reference evidence="1" key="2">
    <citation type="submission" date="2025-09" db="UniProtKB">
        <authorList>
            <consortium name="Ensembl"/>
        </authorList>
    </citation>
    <scope>IDENTIFICATION</scope>
</reference>
<dbReference type="PANTHER" id="PTHR35348:SF1">
    <property type="entry name" value="TESTIS, PROSTATE AND PLACENTA-EXPRESSED PROTEIN"/>
    <property type="match status" value="1"/>
</dbReference>
<dbReference type="Pfam" id="PF22574">
    <property type="entry name" value="SPMIP8"/>
    <property type="match status" value="1"/>
</dbReference>
<dbReference type="GO" id="GO:0030317">
    <property type="term" value="P:flagellated sperm motility"/>
    <property type="evidence" value="ECO:0007669"/>
    <property type="project" value="Ensembl"/>
</dbReference>
<dbReference type="GO" id="GO:0036126">
    <property type="term" value="C:sperm flagellum"/>
    <property type="evidence" value="ECO:0007669"/>
    <property type="project" value="Ensembl"/>
</dbReference>
<reference evidence="1" key="1">
    <citation type="submission" date="2025-08" db="UniProtKB">
        <authorList>
            <consortium name="Ensembl"/>
        </authorList>
    </citation>
    <scope>IDENTIFICATION</scope>
</reference>
<sequence length="288" mass="31807">IALVVGQCSFPRQRSPLVMLSSSLQPPSPVTFLPLQTNQLFIRKLQQLAGGLPFTGMAQVIDLVPWPEDGHPVYTAPGVLLPLDPKKVMLAGVKDRLFHPDLPTLRQMDMDSAGNKLPDEHSRTTTACTKEDFANASFTLVGVPNKRLPSLGMTELGQSLTPRYRAGKMAPLTPSTNHEEWPSYTRAMDDWSRFVSSAGEFKLPSVNKKVLGFSCYAVRHLKPDVSQTWRVNGGGCYLARVAISDHPPCSALSLQYCLSQNPSLDRYGQKPLPYNSTNIFRSFGSAYR</sequence>
<dbReference type="InterPro" id="IPR034584">
    <property type="entry name" value="SPMIP8"/>
</dbReference>
<proteinExistence type="predicted"/>
<evidence type="ECO:0000313" key="2">
    <source>
        <dbReference type="Proteomes" id="UP000694404"/>
    </source>
</evidence>
<evidence type="ECO:0000313" key="1">
    <source>
        <dbReference type="Ensembl" id="ENSCABP00000028824.1"/>
    </source>
</evidence>
<gene>
    <name evidence="1" type="primary">SPMIP8</name>
</gene>
<dbReference type="AlphaFoldDB" id="A0A8C0J918"/>
<dbReference type="Ensembl" id="ENSCABT00000031589.1">
    <property type="protein sequence ID" value="ENSCABP00000028824.1"/>
    <property type="gene ID" value="ENSCABG00000021176.1"/>
</dbReference>
<name>A0A8C0J918_CHEAB</name>
<accession>A0A8C0J918</accession>
<organism evidence="1 2">
    <name type="scientific">Chelonoidis abingdonii</name>
    <name type="common">Abingdon island giant tortoise</name>
    <name type="synonym">Testudo abingdonii</name>
    <dbReference type="NCBI Taxonomy" id="106734"/>
    <lineage>
        <taxon>Eukaryota</taxon>
        <taxon>Metazoa</taxon>
        <taxon>Chordata</taxon>
        <taxon>Craniata</taxon>
        <taxon>Vertebrata</taxon>
        <taxon>Euteleostomi</taxon>
        <taxon>Archelosauria</taxon>
        <taxon>Testudinata</taxon>
        <taxon>Testudines</taxon>
        <taxon>Cryptodira</taxon>
        <taxon>Durocryptodira</taxon>
        <taxon>Testudinoidea</taxon>
        <taxon>Testudinidae</taxon>
        <taxon>Chelonoidis</taxon>
    </lineage>
</organism>
<dbReference type="Proteomes" id="UP000694404">
    <property type="component" value="Unplaced"/>
</dbReference>
<protein>
    <submittedName>
        <fullName evidence="1">Sperm microtubule inner protein 8</fullName>
    </submittedName>
</protein>
<dbReference type="OMA" id="YPQYSRN"/>
<dbReference type="PANTHER" id="PTHR35348">
    <property type="entry name" value="TESTIS, PROSTATE AND PLACENTA-EXPRESSED PROTEIN"/>
    <property type="match status" value="1"/>
</dbReference>
<dbReference type="GO" id="GO:0160111">
    <property type="term" value="C:axonemal A tubule inner sheath"/>
    <property type="evidence" value="ECO:0007669"/>
    <property type="project" value="Ensembl"/>
</dbReference>